<dbReference type="FunFam" id="3.40.50.300:FF:000010">
    <property type="entry name" value="Chaperone clpB 1, putative"/>
    <property type="match status" value="1"/>
</dbReference>
<dbReference type="CDD" id="cd00009">
    <property type="entry name" value="AAA"/>
    <property type="match status" value="1"/>
</dbReference>
<accession>A0A5D0MGY9</accession>
<dbReference type="CDD" id="cd19499">
    <property type="entry name" value="RecA-like_ClpB_Hsp104-like"/>
    <property type="match status" value="1"/>
</dbReference>
<dbReference type="PRINTS" id="PR00300">
    <property type="entry name" value="CLPPROTEASEA"/>
</dbReference>
<dbReference type="Proteomes" id="UP000324143">
    <property type="component" value="Unassembled WGS sequence"/>
</dbReference>
<dbReference type="InterPro" id="IPR018368">
    <property type="entry name" value="ClpA/B_CS1"/>
</dbReference>
<dbReference type="InterPro" id="IPR019489">
    <property type="entry name" value="Clp_ATPase_C"/>
</dbReference>
<evidence type="ECO:0000259" key="8">
    <source>
        <dbReference type="PROSITE" id="PS51903"/>
    </source>
</evidence>
<evidence type="ECO:0000256" key="4">
    <source>
        <dbReference type="ARBA" id="ARBA00023186"/>
    </source>
</evidence>
<evidence type="ECO:0000313" key="10">
    <source>
        <dbReference type="Proteomes" id="UP000324143"/>
    </source>
</evidence>
<dbReference type="GO" id="GO:0008233">
    <property type="term" value="F:peptidase activity"/>
    <property type="evidence" value="ECO:0007669"/>
    <property type="project" value="UniProtKB-KW"/>
</dbReference>
<evidence type="ECO:0000256" key="3">
    <source>
        <dbReference type="ARBA" id="ARBA00022840"/>
    </source>
</evidence>
<keyword evidence="1 5" id="KW-0677">Repeat</keyword>
<evidence type="ECO:0000256" key="1">
    <source>
        <dbReference type="ARBA" id="ARBA00022737"/>
    </source>
</evidence>
<comment type="caution">
    <text evidence="9">The sequence shown here is derived from an EMBL/GenBank/DDBJ whole genome shotgun (WGS) entry which is preliminary data.</text>
</comment>
<evidence type="ECO:0000256" key="6">
    <source>
        <dbReference type="RuleBase" id="RU004432"/>
    </source>
</evidence>
<dbReference type="PANTHER" id="PTHR11638:SF18">
    <property type="entry name" value="HEAT SHOCK PROTEIN 104"/>
    <property type="match status" value="1"/>
</dbReference>
<dbReference type="InterPro" id="IPR027417">
    <property type="entry name" value="P-loop_NTPase"/>
</dbReference>
<dbReference type="InterPro" id="IPR003593">
    <property type="entry name" value="AAA+_ATPase"/>
</dbReference>
<dbReference type="Pfam" id="PF17871">
    <property type="entry name" value="AAA_lid_9"/>
    <property type="match status" value="1"/>
</dbReference>
<evidence type="ECO:0000313" key="9">
    <source>
        <dbReference type="EMBL" id="TYB31662.1"/>
    </source>
</evidence>
<organism evidence="9 10">
    <name type="scientific">Candidatus Mcinerneyibacterium aminivorans</name>
    <dbReference type="NCBI Taxonomy" id="2703815"/>
    <lineage>
        <taxon>Bacteria</taxon>
        <taxon>Candidatus Macinerneyibacteriota</taxon>
        <taxon>Candidatus Mcinerneyibacteria</taxon>
        <taxon>Candidatus Mcinerneyibacteriales</taxon>
        <taxon>Candidatus Mcinerneyibacteriaceae</taxon>
        <taxon>Candidatus Mcinerneyibacterium</taxon>
    </lineage>
</organism>
<dbReference type="PROSITE" id="PS00871">
    <property type="entry name" value="CLPAB_2"/>
    <property type="match status" value="1"/>
</dbReference>
<dbReference type="GO" id="GO:0006508">
    <property type="term" value="P:proteolysis"/>
    <property type="evidence" value="ECO:0007669"/>
    <property type="project" value="UniProtKB-KW"/>
</dbReference>
<dbReference type="Gene3D" id="1.10.8.60">
    <property type="match status" value="2"/>
</dbReference>
<dbReference type="InterPro" id="IPR003959">
    <property type="entry name" value="ATPase_AAA_core"/>
</dbReference>
<dbReference type="Gene3D" id="4.10.860.10">
    <property type="entry name" value="UVR domain"/>
    <property type="match status" value="1"/>
</dbReference>
<keyword evidence="7" id="KW-0175">Coiled coil</keyword>
<keyword evidence="10" id="KW-1185">Reference proteome</keyword>
<dbReference type="GO" id="GO:0005524">
    <property type="term" value="F:ATP binding"/>
    <property type="evidence" value="ECO:0007669"/>
    <property type="project" value="UniProtKB-KW"/>
</dbReference>
<dbReference type="SMART" id="SM01086">
    <property type="entry name" value="ClpB_D2-small"/>
    <property type="match status" value="1"/>
</dbReference>
<keyword evidence="3 6" id="KW-0067">ATP-binding</keyword>
<dbReference type="InterPro" id="IPR050130">
    <property type="entry name" value="ClpA_ClpB"/>
</dbReference>
<protein>
    <submittedName>
        <fullName evidence="9">ATP-dependent Clp protease ATP-binding subunit</fullName>
    </submittedName>
</protein>
<dbReference type="Pfam" id="PF07724">
    <property type="entry name" value="AAA_2"/>
    <property type="match status" value="1"/>
</dbReference>
<dbReference type="EMBL" id="VSIX01000032">
    <property type="protein sequence ID" value="TYB31662.1"/>
    <property type="molecule type" value="Genomic_DNA"/>
</dbReference>
<dbReference type="GO" id="GO:0034605">
    <property type="term" value="P:cellular response to heat"/>
    <property type="evidence" value="ECO:0007669"/>
    <property type="project" value="TreeGrafter"/>
</dbReference>
<comment type="similarity">
    <text evidence="6">Belongs to the ClpA/ClpB family.</text>
</comment>
<sequence>MNIYDKFNDRAKNVIYNARDYSTYYRNNYIGTEHLLLGLLDDKGKVLEKTFAALNITDDDIKKEAEKYIKEGQTKESFGEDNFTTGAKRVLRFAFEEANNFGQDYVGDEHIFLAIIKEEESIGSRIMYHLGIEINKARQKVREYTKSKKSKEEISEEQEYLKQFTNNLIEMGENNKLDPVIKREEEIERLIHILSRRLKNNPVLVGEAGVGKTAIVEGLALKIVEKQVPEILHNKTILSLDIASVLAGAKYMGEFEERLKKVINIIKSREDIILFIDEIHTIIGAGRTQGAMDAANILKPALARGELQCVGATTVEEYRKYIEKDPALERRFQPIFVKEPSVSDTVEILDGLREKYEIFHGVKISDEAVKAAAKLSARYISDRFLPDKAVDLMDEACAKVKLDSLIIPDDLYDLEKKLKNIRVEKESAFNDGDYEKVANLGVEEKKLEKEYEKLKSEWNDKRAENQKDNIVKFDDIAQIISKWSGVPVTKITVKEGQRLLNMEDKIHDRVVSQDEAIKKVSEVVRASRAGLNNPKKPNGVFLFLGPTGVGKTEVAKALTEFLYGDENLLIRLDMSEFMEKHAVAKLIGSPPGYVGHEEGGQLTEKVRRKPYSIILMDEIEKAHHEVFNILLQIFDDGRLTDGKGRTVNFKNTIIIMTSNIGADMIMDRTKNTKKENIDKIIETVEDDLKNRLRNHFKPEFINRIDEIVVFKALNTADIRNIVELQIEEFKKRLTDKNINLDITEKALDYLAEIGYDPAMGARPLQRVISKYLVNKISNLILANEVKENDMVKVDYKNGEITVEPV</sequence>
<dbReference type="SUPFAM" id="SSF81923">
    <property type="entry name" value="Double Clp-N motif"/>
    <property type="match status" value="1"/>
</dbReference>
<dbReference type="PROSITE" id="PS00870">
    <property type="entry name" value="CLPAB_1"/>
    <property type="match status" value="1"/>
</dbReference>
<dbReference type="Gene3D" id="3.40.50.300">
    <property type="entry name" value="P-loop containing nucleotide triphosphate hydrolases"/>
    <property type="match status" value="2"/>
</dbReference>
<dbReference type="PROSITE" id="PS51903">
    <property type="entry name" value="CLP_R"/>
    <property type="match status" value="1"/>
</dbReference>
<keyword evidence="9" id="KW-0645">Protease</keyword>
<dbReference type="SUPFAM" id="SSF52540">
    <property type="entry name" value="P-loop containing nucleoside triphosphate hydrolases"/>
    <property type="match status" value="2"/>
</dbReference>
<feature type="domain" description="Clp R" evidence="8">
    <location>
        <begin position="4"/>
        <end position="147"/>
    </location>
</feature>
<dbReference type="InterPro" id="IPR041546">
    <property type="entry name" value="ClpA/ClpB_AAA_lid"/>
</dbReference>
<dbReference type="AlphaFoldDB" id="A0A5D0MGY9"/>
<gene>
    <name evidence="9" type="ORF">FXF47_03435</name>
</gene>
<proteinExistence type="inferred from homology"/>
<dbReference type="GO" id="GO:0005737">
    <property type="term" value="C:cytoplasm"/>
    <property type="evidence" value="ECO:0007669"/>
    <property type="project" value="TreeGrafter"/>
</dbReference>
<dbReference type="InterPro" id="IPR004176">
    <property type="entry name" value="Clp_R_N"/>
</dbReference>
<dbReference type="InterPro" id="IPR028299">
    <property type="entry name" value="ClpA/B_CS2"/>
</dbReference>
<name>A0A5D0MGY9_9BACT</name>
<dbReference type="GO" id="GO:0016887">
    <property type="term" value="F:ATP hydrolysis activity"/>
    <property type="evidence" value="ECO:0007669"/>
    <property type="project" value="InterPro"/>
</dbReference>
<keyword evidence="2 6" id="KW-0547">Nucleotide-binding</keyword>
<dbReference type="InterPro" id="IPR001270">
    <property type="entry name" value="ClpA/B"/>
</dbReference>
<evidence type="ECO:0000256" key="7">
    <source>
        <dbReference type="SAM" id="Coils"/>
    </source>
</evidence>
<dbReference type="Pfam" id="PF10431">
    <property type="entry name" value="ClpB_D2-small"/>
    <property type="match status" value="1"/>
</dbReference>
<dbReference type="PANTHER" id="PTHR11638">
    <property type="entry name" value="ATP-DEPENDENT CLP PROTEASE"/>
    <property type="match status" value="1"/>
</dbReference>
<evidence type="ECO:0000256" key="5">
    <source>
        <dbReference type="PROSITE-ProRule" id="PRU01251"/>
    </source>
</evidence>
<dbReference type="SMART" id="SM00382">
    <property type="entry name" value="AAA"/>
    <property type="match status" value="2"/>
</dbReference>
<dbReference type="Pfam" id="PF02861">
    <property type="entry name" value="Clp_N"/>
    <property type="match status" value="1"/>
</dbReference>
<dbReference type="InterPro" id="IPR036628">
    <property type="entry name" value="Clp_N_dom_sf"/>
</dbReference>
<dbReference type="Gene3D" id="1.10.1780.10">
    <property type="entry name" value="Clp, N-terminal domain"/>
    <property type="match status" value="1"/>
</dbReference>
<feature type="coiled-coil region" evidence="7">
    <location>
        <begin position="437"/>
        <end position="464"/>
    </location>
</feature>
<dbReference type="FunFam" id="3.40.50.300:FF:000025">
    <property type="entry name" value="ATP-dependent Clp protease subunit"/>
    <property type="match status" value="1"/>
</dbReference>
<evidence type="ECO:0000256" key="2">
    <source>
        <dbReference type="ARBA" id="ARBA00022741"/>
    </source>
</evidence>
<keyword evidence="9" id="KW-0378">Hydrolase</keyword>
<keyword evidence="4 6" id="KW-0143">Chaperone</keyword>
<reference evidence="9" key="1">
    <citation type="submission" date="2019-08" db="EMBL/GenBank/DDBJ databases">
        <title>Genomic characterization of a novel candidate phylum (ARYD3) from a high temperature, high salinity tertiary oil reservoir in north central Oklahoma, USA.</title>
        <authorList>
            <person name="Youssef N.H."/>
            <person name="Yadav A."/>
            <person name="Elshahed M.S."/>
        </authorList>
    </citation>
    <scope>NUCLEOTIDE SEQUENCE [LARGE SCALE GENOMIC DNA]</scope>
    <source>
        <strain evidence="9">ARYD3</strain>
    </source>
</reference>
<dbReference type="Pfam" id="PF00004">
    <property type="entry name" value="AAA"/>
    <property type="match status" value="1"/>
</dbReference>